<reference evidence="7" key="1">
    <citation type="submission" date="2019-03" db="EMBL/GenBank/DDBJ databases">
        <title>Complete genome sequence of enteropathogenic Citrobacter rodentium strain DBS100.</title>
        <authorList>
            <person name="Popov G."/>
            <person name="Fiebig A."/>
            <person name="Shideler S."/>
            <person name="Coombes B."/>
            <person name="Savchenko A."/>
        </authorList>
    </citation>
    <scope>NUCLEOTIDE SEQUENCE</scope>
    <source>
        <strain evidence="7">DBS100</strain>
    </source>
</reference>
<dbReference type="AlphaFoldDB" id="A0A482PTA1"/>
<dbReference type="EMBL" id="CP038008">
    <property type="protein sequence ID" value="QBY30514.1"/>
    <property type="molecule type" value="Genomic_DNA"/>
</dbReference>
<dbReference type="FunFam" id="1.20.1090.10:FF:000001">
    <property type="entry name" value="Aldehyde-alcohol dehydrogenase"/>
    <property type="match status" value="1"/>
</dbReference>
<accession>A0A482PTA1</accession>
<dbReference type="InterPro" id="IPR018211">
    <property type="entry name" value="ADH_Fe_CS"/>
</dbReference>
<evidence type="ECO:0000259" key="5">
    <source>
        <dbReference type="Pfam" id="PF00465"/>
    </source>
</evidence>
<proteinExistence type="inferred from homology"/>
<dbReference type="GO" id="GO:0004022">
    <property type="term" value="F:alcohol dehydrogenase (NAD+) activity"/>
    <property type="evidence" value="ECO:0007669"/>
    <property type="project" value="TreeGrafter"/>
</dbReference>
<protein>
    <submittedName>
        <fullName evidence="7">L-threonine dehydrogenase</fullName>
        <ecNumber evidence="7">1.1.1.103</ecNumber>
    </submittedName>
</protein>
<dbReference type="GO" id="GO:0008743">
    <property type="term" value="F:L-threonine 3-dehydrogenase activity"/>
    <property type="evidence" value="ECO:0007669"/>
    <property type="project" value="UniProtKB-EC"/>
</dbReference>
<dbReference type="InterPro" id="IPR039697">
    <property type="entry name" value="Alcohol_dehydrogenase_Fe"/>
</dbReference>
<evidence type="ECO:0000256" key="1">
    <source>
        <dbReference type="ARBA" id="ARBA00001962"/>
    </source>
</evidence>
<dbReference type="PROSITE" id="PS00060">
    <property type="entry name" value="ADH_IRON_2"/>
    <property type="match status" value="1"/>
</dbReference>
<dbReference type="PANTHER" id="PTHR11496">
    <property type="entry name" value="ALCOHOL DEHYDROGENASE"/>
    <property type="match status" value="1"/>
</dbReference>
<name>A0A482PTA1_CITRO</name>
<dbReference type="PROSITE" id="PS00913">
    <property type="entry name" value="ADH_IRON_1"/>
    <property type="match status" value="1"/>
</dbReference>
<feature type="domain" description="Fe-containing alcohol dehydrogenase-like C-terminal" evidence="6">
    <location>
        <begin position="188"/>
        <end position="383"/>
    </location>
</feature>
<dbReference type="Pfam" id="PF00465">
    <property type="entry name" value="Fe-ADH"/>
    <property type="match status" value="1"/>
</dbReference>
<evidence type="ECO:0000256" key="3">
    <source>
        <dbReference type="ARBA" id="ARBA00023002"/>
    </source>
</evidence>
<evidence type="ECO:0000256" key="2">
    <source>
        <dbReference type="ARBA" id="ARBA00007358"/>
    </source>
</evidence>
<keyword evidence="4" id="KW-0520">NAD</keyword>
<dbReference type="Pfam" id="PF25137">
    <property type="entry name" value="ADH_Fe_C"/>
    <property type="match status" value="1"/>
</dbReference>
<dbReference type="CDD" id="cd08188">
    <property type="entry name" value="PDDH"/>
    <property type="match status" value="1"/>
</dbReference>
<evidence type="ECO:0000313" key="7">
    <source>
        <dbReference type="EMBL" id="QBY30514.1"/>
    </source>
</evidence>
<dbReference type="Gene3D" id="3.40.50.1970">
    <property type="match status" value="1"/>
</dbReference>
<dbReference type="Gene3D" id="1.20.1090.10">
    <property type="entry name" value="Dehydroquinate synthase-like - alpha domain"/>
    <property type="match status" value="1"/>
</dbReference>
<organism evidence="7">
    <name type="scientific">Citrobacter rodentium</name>
    <dbReference type="NCBI Taxonomy" id="67825"/>
    <lineage>
        <taxon>Bacteria</taxon>
        <taxon>Pseudomonadati</taxon>
        <taxon>Pseudomonadota</taxon>
        <taxon>Gammaproteobacteria</taxon>
        <taxon>Enterobacterales</taxon>
        <taxon>Enterobacteriaceae</taxon>
        <taxon>Citrobacter</taxon>
    </lineage>
</organism>
<dbReference type="EC" id="1.1.1.103" evidence="7"/>
<evidence type="ECO:0000256" key="4">
    <source>
        <dbReference type="ARBA" id="ARBA00023027"/>
    </source>
</evidence>
<dbReference type="InterPro" id="IPR056798">
    <property type="entry name" value="ADH_Fe_C"/>
</dbReference>
<dbReference type="OMA" id="NLMGAGC"/>
<dbReference type="FunFam" id="3.40.50.1970:FF:000003">
    <property type="entry name" value="Alcohol dehydrogenase, iron-containing"/>
    <property type="match status" value="1"/>
</dbReference>
<comment type="similarity">
    <text evidence="2">Belongs to the iron-containing alcohol dehydrogenase family.</text>
</comment>
<dbReference type="PANTHER" id="PTHR11496:SF102">
    <property type="entry name" value="ALCOHOL DEHYDROGENASE 4"/>
    <property type="match status" value="1"/>
</dbReference>
<feature type="domain" description="Alcohol dehydrogenase iron-type/glycerol dehydrogenase GldA" evidence="5">
    <location>
        <begin position="9"/>
        <end position="176"/>
    </location>
</feature>
<dbReference type="RefSeq" id="WP_012908168.1">
    <property type="nucleotide sequence ID" value="NZ_CAJTBI010000026.1"/>
</dbReference>
<keyword evidence="3 7" id="KW-0560">Oxidoreductase</keyword>
<evidence type="ECO:0000259" key="6">
    <source>
        <dbReference type="Pfam" id="PF25137"/>
    </source>
</evidence>
<gene>
    <name evidence="7" type="primary">yiaY</name>
    <name evidence="7" type="ORF">E2R62_17870</name>
</gene>
<dbReference type="NCBIfam" id="NF007363">
    <property type="entry name" value="PRK09860.1"/>
    <property type="match status" value="1"/>
</dbReference>
<dbReference type="SUPFAM" id="SSF56796">
    <property type="entry name" value="Dehydroquinate synthase-like"/>
    <property type="match status" value="1"/>
</dbReference>
<comment type="cofactor">
    <cofactor evidence="1">
        <name>Fe cation</name>
        <dbReference type="ChEBI" id="CHEBI:24875"/>
    </cofactor>
</comment>
<dbReference type="GO" id="GO:0046872">
    <property type="term" value="F:metal ion binding"/>
    <property type="evidence" value="ECO:0007669"/>
    <property type="project" value="InterPro"/>
</dbReference>
<dbReference type="InterPro" id="IPR001670">
    <property type="entry name" value="ADH_Fe/GldA"/>
</dbReference>
<sequence>MAASTFFIPSVNIIGSGSLKDAMDTMAEYGFRRTLIVTDSMLSQLGMAGDIQKALQERDIFSVIYDGTQPNPTTENVVEGLQLLKENKCDSVISLGGGSPHDCAKGIALVAANGGDIRDYEGVDRSAKPQLPMIAINTTAGTASEMTRFCIITDVKRHIKMAIVDKHVTPLLSVNDASLMVGMPKSLTAATGMDALTHAIEAYVSVAATPITDACALKAMTMIAENLTVAVEDGSNMQAREAMAYAQFLAGMAFNNASLGYVHAMAHQLGGFYNLPHGVCNAVLLPHVQVFNSQVAAARLRDCAAAMGVNVAEMGETEGATACIEAIRNLAQQVNIPAGLRDLGVKEEDIPLLATNALKDACGLTNPIQASHEEIMAIYHAAM</sequence>